<feature type="transmembrane region" description="Helical" evidence="14">
    <location>
        <begin position="595"/>
        <end position="618"/>
    </location>
</feature>
<evidence type="ECO:0008006" key="17">
    <source>
        <dbReference type="Google" id="ProtNLM"/>
    </source>
</evidence>
<keyword evidence="16" id="KW-1185">Reference proteome</keyword>
<feature type="transmembrane region" description="Helical" evidence="14">
    <location>
        <begin position="923"/>
        <end position="946"/>
    </location>
</feature>
<dbReference type="GO" id="GO:0005506">
    <property type="term" value="F:iron ion binding"/>
    <property type="evidence" value="ECO:0007669"/>
    <property type="project" value="InterPro"/>
</dbReference>
<feature type="binding site" description="axial binding residue" evidence="13">
    <location>
        <position position="448"/>
    </location>
    <ligand>
        <name>heme</name>
        <dbReference type="ChEBI" id="CHEBI:30413"/>
    </ligand>
    <ligandPart>
        <name>Fe</name>
        <dbReference type="ChEBI" id="CHEBI:18248"/>
    </ligandPart>
</feature>
<organism evidence="15 16">
    <name type="scientific">Aquatica leii</name>
    <dbReference type="NCBI Taxonomy" id="1421715"/>
    <lineage>
        <taxon>Eukaryota</taxon>
        <taxon>Metazoa</taxon>
        <taxon>Ecdysozoa</taxon>
        <taxon>Arthropoda</taxon>
        <taxon>Hexapoda</taxon>
        <taxon>Insecta</taxon>
        <taxon>Pterygota</taxon>
        <taxon>Neoptera</taxon>
        <taxon>Endopterygota</taxon>
        <taxon>Coleoptera</taxon>
        <taxon>Polyphaga</taxon>
        <taxon>Elateriformia</taxon>
        <taxon>Elateroidea</taxon>
        <taxon>Lampyridae</taxon>
        <taxon>Luciolinae</taxon>
        <taxon>Aquatica</taxon>
    </lineage>
</organism>
<feature type="transmembrane region" description="Helical" evidence="14">
    <location>
        <begin position="1111"/>
        <end position="1132"/>
    </location>
</feature>
<feature type="transmembrane region" description="Helical" evidence="14">
    <location>
        <begin position="782"/>
        <end position="804"/>
    </location>
</feature>
<dbReference type="PANTHER" id="PTHR24292:SF54">
    <property type="entry name" value="CYP9F3-RELATED"/>
    <property type="match status" value="1"/>
</dbReference>
<accession>A0AAN7P204</accession>
<dbReference type="FunFam" id="1.10.630.10:FF:000182">
    <property type="entry name" value="Cytochrome P450 3A4"/>
    <property type="match status" value="1"/>
</dbReference>
<evidence type="ECO:0000256" key="4">
    <source>
        <dbReference type="ARBA" id="ARBA00010617"/>
    </source>
</evidence>
<feature type="transmembrane region" description="Helical" evidence="14">
    <location>
        <begin position="663"/>
        <end position="683"/>
    </location>
</feature>
<sequence length="1166" mass="136508">MWILILIGVVLFVLYKKLFIINYYWKERGVPYVRPWPLIGNMSDVVFQKKEVSQIIKQFYDAFPNERYVGLYQFRRPTLLIRDTKLIKTITIKEFASFPEHCLFNNDDNDKIDNKGLFSLGAKSGWADMRKHLNQAFTLNKLKRMFPVIDECGEELLSYLRQHNKTAVIDLKETFSKLSCNILAKTMLGVTCNCFEEPLPKLYYMGNEINDFSGIKFVRMFAMSISRTLTKLLGISLASKEVVSFFFSLIKESVRKNKDKSEYDMSYLLTSDLHDGDDIETTDSIEFESNPKRKKVLSEDEIVMQLFGFFIGGFDAIPAFLSYAFYELAVNSDVQERLYQEINTNKDDLYDTLISMKYLDMVTSEVLRKWPITVFIDRKCVKEFVIEPEQPHETKLVVEPGVICWIPIYSIHRDSKYYPHPEKFDPERFAEQVQRSTYFPFGSGPRTCIASKFSVYVCKLILVKLLSNYQILSCEGTVPPAEVSKIVIFLSGGGRIHIKVLNMSSSTINDCSERTDIKDQRLKNSKTLPSKIYKPRNSPLTDLFAENKHFKSAYNLVMAMFLGTVISVAATEYANEGRVYLGFRTVHGAFRNFRYAFLIWPFLFSSTLAAYYSFTVWVKIRIHLKKSNKTYIKYDFIKLNLKKLWDVSCLTLFVLYYPSLLYFSFKAVIIYDLGIAASFAVLMETTRCLMKVHAFVRSNCPKYTQKTNGTLHPTFNHYIYFLFSPALVYKDYYPRCNDPIKWKLAAVQVLEMVLGVIFFSLIYEKKFSLQLNDYGIRTYTWINILTFILEHFYEGLLLFLLFFYSGLHTYLNITSEVLGFSDRLFYEVLNMSSSTIHYRSEKTDTIDQRQQNSKTLPSKIYKPRNSPLTDLFAENKHFKPAYNLVMAMFLGTVISVAVTEYANEGRVYLGFRTLDGAFRNFRYAFLIWPFLFLSTLAAYYSFTVWAKIRIQLKNANKTYIKYDFINLNLKKLWDILSLSLFVLYYPSLFYFAFKAVIIYDLGIAASFAILMETTRCLMKVHAFVRSNCPKYTQKTNEALHPTFNHYIYFLFSPALVYKDHYPRCNDPIKWKLTAVQVLEMILVIIFCSIIYEKKFLLELNDYGIRTYTWINILTFILEHFYEGLLFFLLFFYSSLHTYLNITSELLRFSDRLFYKEGWSDMVDGSR</sequence>
<keyword evidence="6 13" id="KW-0479">Metal-binding</keyword>
<protein>
    <recommendedName>
        <fullName evidence="17">Cytochrome P450</fullName>
    </recommendedName>
</protein>
<keyword evidence="7" id="KW-0256">Endoplasmic reticulum</keyword>
<feature type="transmembrane region" description="Helical" evidence="14">
    <location>
        <begin position="6"/>
        <end position="25"/>
    </location>
</feature>
<dbReference type="SUPFAM" id="SSF48264">
    <property type="entry name" value="Cytochrome P450"/>
    <property type="match status" value="1"/>
</dbReference>
<evidence type="ECO:0000256" key="2">
    <source>
        <dbReference type="ARBA" id="ARBA00004174"/>
    </source>
</evidence>
<keyword evidence="9" id="KW-0560">Oxidoreductase</keyword>
<dbReference type="InterPro" id="IPR036396">
    <property type="entry name" value="Cyt_P450_sf"/>
</dbReference>
<comment type="cofactor">
    <cofactor evidence="1 13">
        <name>heme</name>
        <dbReference type="ChEBI" id="CHEBI:30413"/>
    </cofactor>
</comment>
<gene>
    <name evidence="15" type="ORF">RN001_013181</name>
</gene>
<evidence type="ECO:0000256" key="13">
    <source>
        <dbReference type="PIRSR" id="PIRSR602401-1"/>
    </source>
</evidence>
<dbReference type="PROSITE" id="PS00086">
    <property type="entry name" value="CYTOCHROME_P450"/>
    <property type="match status" value="1"/>
</dbReference>
<keyword evidence="12 14" id="KW-0472">Membrane</keyword>
<proteinExistence type="inferred from homology"/>
<dbReference type="GO" id="GO:0020037">
    <property type="term" value="F:heme binding"/>
    <property type="evidence" value="ECO:0007669"/>
    <property type="project" value="InterPro"/>
</dbReference>
<feature type="transmembrane region" description="Helical" evidence="14">
    <location>
        <begin position="991"/>
        <end position="1011"/>
    </location>
</feature>
<dbReference type="InterPro" id="IPR050476">
    <property type="entry name" value="Insect_CytP450_Detox"/>
</dbReference>
<dbReference type="InterPro" id="IPR001128">
    <property type="entry name" value="Cyt_P450"/>
</dbReference>
<keyword evidence="5 13" id="KW-0349">Heme</keyword>
<evidence type="ECO:0000256" key="5">
    <source>
        <dbReference type="ARBA" id="ARBA00022617"/>
    </source>
</evidence>
<evidence type="ECO:0000313" key="15">
    <source>
        <dbReference type="EMBL" id="KAK4873821.1"/>
    </source>
</evidence>
<feature type="transmembrane region" description="Helical" evidence="14">
    <location>
        <begin position="744"/>
        <end position="762"/>
    </location>
</feature>
<dbReference type="EMBL" id="JARPUR010000006">
    <property type="protein sequence ID" value="KAK4873821.1"/>
    <property type="molecule type" value="Genomic_DNA"/>
</dbReference>
<dbReference type="GO" id="GO:0016705">
    <property type="term" value="F:oxidoreductase activity, acting on paired donors, with incorporation or reduction of molecular oxygen"/>
    <property type="evidence" value="ECO:0007669"/>
    <property type="project" value="InterPro"/>
</dbReference>
<dbReference type="InterPro" id="IPR002401">
    <property type="entry name" value="Cyt_P450_E_grp-I"/>
</dbReference>
<evidence type="ECO:0000256" key="10">
    <source>
        <dbReference type="ARBA" id="ARBA00023004"/>
    </source>
</evidence>
<feature type="transmembrane region" description="Helical" evidence="14">
    <location>
        <begin position="1072"/>
        <end position="1091"/>
    </location>
</feature>
<keyword evidence="11" id="KW-0503">Monooxygenase</keyword>
<evidence type="ECO:0000256" key="8">
    <source>
        <dbReference type="ARBA" id="ARBA00022848"/>
    </source>
</evidence>
<evidence type="ECO:0000256" key="3">
    <source>
        <dbReference type="ARBA" id="ARBA00004406"/>
    </source>
</evidence>
<keyword evidence="8" id="KW-0492">Microsome</keyword>
<name>A0AAN7P204_9COLE</name>
<dbReference type="InterPro" id="IPR017972">
    <property type="entry name" value="Cyt_P450_CS"/>
</dbReference>
<dbReference type="GO" id="GO:0004497">
    <property type="term" value="F:monooxygenase activity"/>
    <property type="evidence" value="ECO:0007669"/>
    <property type="project" value="UniProtKB-KW"/>
</dbReference>
<evidence type="ECO:0000256" key="9">
    <source>
        <dbReference type="ARBA" id="ARBA00023002"/>
    </source>
</evidence>
<dbReference type="PRINTS" id="PR00463">
    <property type="entry name" value="EP450I"/>
</dbReference>
<reference evidence="16" key="1">
    <citation type="submission" date="2023-01" db="EMBL/GenBank/DDBJ databases">
        <title>Key to firefly adult light organ development and bioluminescence: homeobox transcription factors regulate luciferase expression and transportation to peroxisome.</title>
        <authorList>
            <person name="Fu X."/>
        </authorList>
    </citation>
    <scope>NUCLEOTIDE SEQUENCE [LARGE SCALE GENOMIC DNA]</scope>
</reference>
<dbReference type="PANTHER" id="PTHR24292">
    <property type="entry name" value="CYTOCHROME P450"/>
    <property type="match status" value="1"/>
</dbReference>
<comment type="similarity">
    <text evidence="4">Belongs to the cytochrome P450 family.</text>
</comment>
<comment type="subcellular location">
    <subcellularLocation>
        <location evidence="3">Endoplasmic reticulum membrane</location>
        <topology evidence="3">Peripheral membrane protein</topology>
    </subcellularLocation>
    <subcellularLocation>
        <location evidence="2">Microsome membrane</location>
        <topology evidence="2">Peripheral membrane protein</topology>
    </subcellularLocation>
</comment>
<dbReference type="GO" id="GO:0005789">
    <property type="term" value="C:endoplasmic reticulum membrane"/>
    <property type="evidence" value="ECO:0007669"/>
    <property type="project" value="UniProtKB-SubCell"/>
</dbReference>
<evidence type="ECO:0000256" key="7">
    <source>
        <dbReference type="ARBA" id="ARBA00022824"/>
    </source>
</evidence>
<keyword evidence="10 13" id="KW-0408">Iron</keyword>
<evidence type="ECO:0000256" key="1">
    <source>
        <dbReference type="ARBA" id="ARBA00001971"/>
    </source>
</evidence>
<dbReference type="Proteomes" id="UP001353858">
    <property type="component" value="Unassembled WGS sequence"/>
</dbReference>
<evidence type="ECO:0000313" key="16">
    <source>
        <dbReference type="Proteomes" id="UP001353858"/>
    </source>
</evidence>
<dbReference type="Pfam" id="PF00067">
    <property type="entry name" value="p450"/>
    <property type="match status" value="1"/>
</dbReference>
<dbReference type="AlphaFoldDB" id="A0AAN7P204"/>
<keyword evidence="14" id="KW-1133">Transmembrane helix</keyword>
<evidence type="ECO:0000256" key="12">
    <source>
        <dbReference type="ARBA" id="ARBA00023136"/>
    </source>
</evidence>
<comment type="caution">
    <text evidence="15">The sequence shown here is derived from an EMBL/GenBank/DDBJ whole genome shotgun (WGS) entry which is preliminary data.</text>
</comment>
<evidence type="ECO:0000256" key="14">
    <source>
        <dbReference type="SAM" id="Phobius"/>
    </source>
</evidence>
<feature type="transmembrane region" description="Helical" evidence="14">
    <location>
        <begin position="881"/>
        <end position="903"/>
    </location>
</feature>
<dbReference type="Gene3D" id="1.10.630.10">
    <property type="entry name" value="Cytochrome P450"/>
    <property type="match status" value="1"/>
</dbReference>
<evidence type="ECO:0000256" key="6">
    <source>
        <dbReference type="ARBA" id="ARBA00022723"/>
    </source>
</evidence>
<keyword evidence="14" id="KW-0812">Transmembrane</keyword>
<dbReference type="CDD" id="cd11056">
    <property type="entry name" value="CYP6-like"/>
    <property type="match status" value="1"/>
</dbReference>
<feature type="transmembrane region" description="Helical" evidence="14">
    <location>
        <begin position="553"/>
        <end position="575"/>
    </location>
</feature>
<evidence type="ECO:0000256" key="11">
    <source>
        <dbReference type="ARBA" id="ARBA00023033"/>
    </source>
</evidence>